<feature type="region of interest" description="Disordered" evidence="1">
    <location>
        <begin position="155"/>
        <end position="199"/>
    </location>
</feature>
<organism evidence="2 3">
    <name type="scientific">Aliidongia dinghuensis</name>
    <dbReference type="NCBI Taxonomy" id="1867774"/>
    <lineage>
        <taxon>Bacteria</taxon>
        <taxon>Pseudomonadati</taxon>
        <taxon>Pseudomonadota</taxon>
        <taxon>Alphaproteobacteria</taxon>
        <taxon>Rhodospirillales</taxon>
        <taxon>Dongiaceae</taxon>
        <taxon>Aliidongia</taxon>
    </lineage>
</organism>
<reference evidence="2" key="1">
    <citation type="journal article" date="2014" name="Int. J. Syst. Evol. Microbiol.">
        <title>Complete genome sequence of Corynebacterium casei LMG S-19264T (=DSM 44701T), isolated from a smear-ripened cheese.</title>
        <authorList>
            <consortium name="US DOE Joint Genome Institute (JGI-PGF)"/>
            <person name="Walter F."/>
            <person name="Albersmeier A."/>
            <person name="Kalinowski J."/>
            <person name="Ruckert C."/>
        </authorList>
    </citation>
    <scope>NUCLEOTIDE SEQUENCE</scope>
    <source>
        <strain evidence="2">CGMCC 1.15725</strain>
    </source>
</reference>
<comment type="caution">
    <text evidence="2">The sequence shown here is derived from an EMBL/GenBank/DDBJ whole genome shotgun (WGS) entry which is preliminary data.</text>
</comment>
<dbReference type="AlphaFoldDB" id="A0A8J2YVA1"/>
<keyword evidence="3" id="KW-1185">Reference proteome</keyword>
<feature type="compositionally biased region" description="Polar residues" evidence="1">
    <location>
        <begin position="190"/>
        <end position="199"/>
    </location>
</feature>
<evidence type="ECO:0000256" key="1">
    <source>
        <dbReference type="SAM" id="MobiDB-lite"/>
    </source>
</evidence>
<name>A0A8J2YVA1_9PROT</name>
<dbReference type="EMBL" id="BMJQ01000007">
    <property type="protein sequence ID" value="GGF22821.1"/>
    <property type="molecule type" value="Genomic_DNA"/>
</dbReference>
<evidence type="ECO:0000313" key="3">
    <source>
        <dbReference type="Proteomes" id="UP000646365"/>
    </source>
</evidence>
<accession>A0A8J2YVA1</accession>
<dbReference type="InterPro" id="IPR006944">
    <property type="entry name" value="Phage/GTA_portal"/>
</dbReference>
<dbReference type="Pfam" id="PF04860">
    <property type="entry name" value="Phage_portal"/>
    <property type="match status" value="1"/>
</dbReference>
<protein>
    <submittedName>
        <fullName evidence="2">Uncharacterized protein</fullName>
    </submittedName>
</protein>
<sequence length="326" mass="35639">MPQIRQFQEYWDALLEGNLAARRHTRFVPGGLKYQPVRDVPLKDEFDEWLARVVCFAFSIPPTAFARTTNRATAETAQGSALAEGLQPLMGWVKGLIDRVLAQVLGWPDLEFAWADQTATEPQAQATIAAAYVAAGIKTRNEVRAELGLAPIAGGDTLTTATPASPLPGSLAKAGFDPDQPRDDRGRWSGNGNETGTNSLPAVASPDNHAGGHLVLAQELVLPDALTAFGRLPFSLRGLPDEVLNQFKETVPRLSGKEGAKGPPSWAEGFRPMIRENGSDFAKRLLDERYGPGNWGKGQTSEYNRIQKWGDRNFRIPKSLLERDEI</sequence>
<evidence type="ECO:0000313" key="2">
    <source>
        <dbReference type="EMBL" id="GGF22821.1"/>
    </source>
</evidence>
<dbReference type="Proteomes" id="UP000646365">
    <property type="component" value="Unassembled WGS sequence"/>
</dbReference>
<reference evidence="2" key="2">
    <citation type="submission" date="2020-09" db="EMBL/GenBank/DDBJ databases">
        <authorList>
            <person name="Sun Q."/>
            <person name="Zhou Y."/>
        </authorList>
    </citation>
    <scope>NUCLEOTIDE SEQUENCE</scope>
    <source>
        <strain evidence="2">CGMCC 1.15725</strain>
    </source>
</reference>
<feature type="compositionally biased region" description="Low complexity" evidence="1">
    <location>
        <begin position="157"/>
        <end position="168"/>
    </location>
</feature>
<dbReference type="RefSeq" id="WP_189047312.1">
    <property type="nucleotide sequence ID" value="NZ_BMJQ01000007.1"/>
</dbReference>
<gene>
    <name evidence="2" type="ORF">GCM10011611_31090</name>
</gene>
<proteinExistence type="predicted"/>